<feature type="region of interest" description="Disordered" evidence="1">
    <location>
        <begin position="144"/>
        <end position="230"/>
    </location>
</feature>
<accession>A0A6A7BYN2</accession>
<proteinExistence type="predicted"/>
<sequence length="623" mass="69921">MIRMWQQEKRKLLIPVWAAKASILEPWMAELPSSHLPSSHVLKDKTEYAKREAEILMQLIATVPVARMAVKRSAARCREYLNNLHNYIHCDNPPPDNHTMSNLIMAFGMLDEALKKYQDAMLRDRTAELDASVRYSAELAANFPQELPGDETPMSYPRSRHLSPLSIPLRSRQPEPGAISNLVSELGPSSSRAPSPTPPPAYTRQSPIFDMPQKPYLQRGEKPKHDTMQDPADGIVKAIKTFCEVSSDADEFVHLPSIVEAAESSPLAAQKAAMLIREYLTDHQEEPQVQYYAVILIHILSDNPGPPFTRHFDENFVMAVKKLWRYTSDESTRRQLRDTLDHVECTRVDDSGARVLIKMWRREKANSKEKVERARTLAKVERADDASKHEKENQIARRVSEDKHDIQSVTVVAQPVDSKVSRTDDTQEVDETTQSQNNDGMASSDVQNGSSCFPRDTLESVDPQSHVPPPPQSPQAPQEALRPQLPSREVLVARIQNVKAQEFCMRSMLHHASAQEMMATPKFKALVGDCQAARSELQIYIDCDNLDMDIDTLDALVNVTNDLSLSVSMYHQAILKARSAEEPITPTTPDTSPNSGPSSDRSSPTNTTRGAYLSAPLRWFYGG</sequence>
<feature type="region of interest" description="Disordered" evidence="1">
    <location>
        <begin position="376"/>
        <end position="482"/>
    </location>
</feature>
<feature type="compositionally biased region" description="Low complexity" evidence="1">
    <location>
        <begin position="592"/>
        <end position="604"/>
    </location>
</feature>
<evidence type="ECO:0000313" key="2">
    <source>
        <dbReference type="EMBL" id="KAF2860172.1"/>
    </source>
</evidence>
<feature type="compositionally biased region" description="Basic and acidic residues" evidence="1">
    <location>
        <begin position="219"/>
        <end position="228"/>
    </location>
</feature>
<keyword evidence="3" id="KW-1185">Reference proteome</keyword>
<dbReference type="Gene3D" id="1.25.40.90">
    <property type="match status" value="1"/>
</dbReference>
<feature type="compositionally biased region" description="Basic and acidic residues" evidence="1">
    <location>
        <begin position="376"/>
        <end position="406"/>
    </location>
</feature>
<feature type="region of interest" description="Disordered" evidence="1">
    <location>
        <begin position="580"/>
        <end position="610"/>
    </location>
</feature>
<evidence type="ECO:0000256" key="1">
    <source>
        <dbReference type="SAM" id="MobiDB-lite"/>
    </source>
</evidence>
<dbReference type="Proteomes" id="UP000799421">
    <property type="component" value="Unassembled WGS sequence"/>
</dbReference>
<evidence type="ECO:0008006" key="4">
    <source>
        <dbReference type="Google" id="ProtNLM"/>
    </source>
</evidence>
<gene>
    <name evidence="2" type="ORF">K470DRAFT_75378</name>
</gene>
<feature type="compositionally biased region" description="Polar residues" evidence="1">
    <location>
        <begin position="435"/>
        <end position="451"/>
    </location>
</feature>
<organism evidence="2 3">
    <name type="scientific">Piedraia hortae CBS 480.64</name>
    <dbReference type="NCBI Taxonomy" id="1314780"/>
    <lineage>
        <taxon>Eukaryota</taxon>
        <taxon>Fungi</taxon>
        <taxon>Dikarya</taxon>
        <taxon>Ascomycota</taxon>
        <taxon>Pezizomycotina</taxon>
        <taxon>Dothideomycetes</taxon>
        <taxon>Dothideomycetidae</taxon>
        <taxon>Capnodiales</taxon>
        <taxon>Piedraiaceae</taxon>
        <taxon>Piedraia</taxon>
    </lineage>
</organism>
<evidence type="ECO:0000313" key="3">
    <source>
        <dbReference type="Proteomes" id="UP000799421"/>
    </source>
</evidence>
<dbReference type="InterPro" id="IPR008942">
    <property type="entry name" value="ENTH_VHS"/>
</dbReference>
<dbReference type="OrthoDB" id="5393057at2759"/>
<protein>
    <recommendedName>
        <fullName evidence="4">GAT domain-containing protein</fullName>
    </recommendedName>
</protein>
<dbReference type="EMBL" id="MU005984">
    <property type="protein sequence ID" value="KAF2860172.1"/>
    <property type="molecule type" value="Genomic_DNA"/>
</dbReference>
<reference evidence="2" key="1">
    <citation type="journal article" date="2020" name="Stud. Mycol.">
        <title>101 Dothideomycetes genomes: a test case for predicting lifestyles and emergence of pathogens.</title>
        <authorList>
            <person name="Haridas S."/>
            <person name="Albert R."/>
            <person name="Binder M."/>
            <person name="Bloem J."/>
            <person name="Labutti K."/>
            <person name="Salamov A."/>
            <person name="Andreopoulos B."/>
            <person name="Baker S."/>
            <person name="Barry K."/>
            <person name="Bills G."/>
            <person name="Bluhm B."/>
            <person name="Cannon C."/>
            <person name="Castanera R."/>
            <person name="Culley D."/>
            <person name="Daum C."/>
            <person name="Ezra D."/>
            <person name="Gonzalez J."/>
            <person name="Henrissat B."/>
            <person name="Kuo A."/>
            <person name="Liang C."/>
            <person name="Lipzen A."/>
            <person name="Lutzoni F."/>
            <person name="Magnuson J."/>
            <person name="Mondo S."/>
            <person name="Nolan M."/>
            <person name="Ohm R."/>
            <person name="Pangilinan J."/>
            <person name="Park H.-J."/>
            <person name="Ramirez L."/>
            <person name="Alfaro M."/>
            <person name="Sun H."/>
            <person name="Tritt A."/>
            <person name="Yoshinaga Y."/>
            <person name="Zwiers L.-H."/>
            <person name="Turgeon B."/>
            <person name="Goodwin S."/>
            <person name="Spatafora J."/>
            <person name="Crous P."/>
            <person name="Grigoriev I."/>
        </authorList>
    </citation>
    <scope>NUCLEOTIDE SEQUENCE</scope>
    <source>
        <strain evidence="2">CBS 480.64</strain>
    </source>
</reference>
<name>A0A6A7BYN2_9PEZI</name>
<dbReference type="AlphaFoldDB" id="A0A6A7BYN2"/>